<dbReference type="InterPro" id="IPR001279">
    <property type="entry name" value="Metallo-B-lactamas"/>
</dbReference>
<accession>A0A0U9HM80</accession>
<dbReference type="InterPro" id="IPR016440">
    <property type="entry name" value="Rubredoxin-O_OxRdtase"/>
</dbReference>
<dbReference type="InterPro" id="IPR036866">
    <property type="entry name" value="RibonucZ/Hydroxyglut_hydro"/>
</dbReference>
<dbReference type="STRING" id="86166.TAGGR_1374"/>
<dbReference type="GO" id="GO:0046872">
    <property type="term" value="F:metal ion binding"/>
    <property type="evidence" value="ECO:0007669"/>
    <property type="project" value="InterPro"/>
</dbReference>
<evidence type="ECO:0000313" key="4">
    <source>
        <dbReference type="Proteomes" id="UP000054976"/>
    </source>
</evidence>
<dbReference type="RefSeq" id="WP_059175666.1">
    <property type="nucleotide sequence ID" value="NZ_BCNO01000001.1"/>
</dbReference>
<reference evidence="4" key="1">
    <citation type="submission" date="2016-01" db="EMBL/GenBank/DDBJ databases">
        <title>Draft genome sequence of Thermodesulfovibrio aggregans strain TGE-P1.</title>
        <authorList>
            <person name="Sekiguchi Y."/>
            <person name="Ohashi A."/>
            <person name="Matsuura N."/>
            <person name="Tourlousse M.D."/>
        </authorList>
    </citation>
    <scope>NUCLEOTIDE SEQUENCE [LARGE SCALE GENOMIC DNA]</scope>
    <source>
        <strain evidence="4">TGE-P1</strain>
    </source>
</reference>
<gene>
    <name evidence="3" type="ORF">TAGGR_1374</name>
</gene>
<dbReference type="EMBL" id="BCNO01000001">
    <property type="protein sequence ID" value="GAQ94195.1"/>
    <property type="molecule type" value="Genomic_DNA"/>
</dbReference>
<dbReference type="Gene3D" id="3.40.50.360">
    <property type="match status" value="1"/>
</dbReference>
<organism evidence="3 4">
    <name type="scientific">Thermodesulfovibrio aggregans</name>
    <dbReference type="NCBI Taxonomy" id="86166"/>
    <lineage>
        <taxon>Bacteria</taxon>
        <taxon>Pseudomonadati</taxon>
        <taxon>Nitrospirota</taxon>
        <taxon>Thermodesulfovibrionia</taxon>
        <taxon>Thermodesulfovibrionales</taxon>
        <taxon>Thermodesulfovibrionaceae</taxon>
        <taxon>Thermodesulfovibrio</taxon>
    </lineage>
</organism>
<dbReference type="CDD" id="cd07709">
    <property type="entry name" value="flavodiiron_proteins_MBL-fold"/>
    <property type="match status" value="1"/>
</dbReference>
<dbReference type="SMART" id="SM00849">
    <property type="entry name" value="Lactamase_B"/>
    <property type="match status" value="1"/>
</dbReference>
<evidence type="ECO:0000256" key="1">
    <source>
        <dbReference type="ARBA" id="ARBA00007121"/>
    </source>
</evidence>
<dbReference type="Pfam" id="PF19583">
    <property type="entry name" value="ODP"/>
    <property type="match status" value="1"/>
</dbReference>
<evidence type="ECO:0000259" key="2">
    <source>
        <dbReference type="PROSITE" id="PS50902"/>
    </source>
</evidence>
<dbReference type="GO" id="GO:0016491">
    <property type="term" value="F:oxidoreductase activity"/>
    <property type="evidence" value="ECO:0007669"/>
    <property type="project" value="InterPro"/>
</dbReference>
<dbReference type="PANTHER" id="PTHR43717">
    <property type="entry name" value="ANAEROBIC NITRIC OXIDE REDUCTASE FLAVORUBREDOXIN"/>
    <property type="match status" value="1"/>
</dbReference>
<dbReference type="InterPro" id="IPR029039">
    <property type="entry name" value="Flavoprotein-like_sf"/>
</dbReference>
<comment type="similarity">
    <text evidence="1">In the N-terminal section; belongs to the zinc metallo-hydrolase group 3 family.</text>
</comment>
<feature type="domain" description="Flavodoxin-like" evidence="2">
    <location>
        <begin position="256"/>
        <end position="394"/>
    </location>
</feature>
<dbReference type="SUPFAM" id="SSF56281">
    <property type="entry name" value="Metallo-hydrolase/oxidoreductase"/>
    <property type="match status" value="1"/>
</dbReference>
<dbReference type="AlphaFoldDB" id="A0A0U9HM80"/>
<dbReference type="Proteomes" id="UP000054976">
    <property type="component" value="Unassembled WGS sequence"/>
</dbReference>
<dbReference type="Gene3D" id="3.60.15.10">
    <property type="entry name" value="Ribonuclease Z/Hydroxyacylglutathione hydrolase-like"/>
    <property type="match status" value="1"/>
</dbReference>
<dbReference type="GO" id="GO:0010181">
    <property type="term" value="F:FMN binding"/>
    <property type="evidence" value="ECO:0007669"/>
    <property type="project" value="InterPro"/>
</dbReference>
<dbReference type="GO" id="GO:0009055">
    <property type="term" value="F:electron transfer activity"/>
    <property type="evidence" value="ECO:0007669"/>
    <property type="project" value="InterPro"/>
</dbReference>
<evidence type="ECO:0000313" key="3">
    <source>
        <dbReference type="EMBL" id="GAQ94195.1"/>
    </source>
</evidence>
<dbReference type="PANTHER" id="PTHR43717:SF1">
    <property type="entry name" value="ANAEROBIC NITRIC OXIDE REDUCTASE FLAVORUBREDOXIN"/>
    <property type="match status" value="1"/>
</dbReference>
<keyword evidence="4" id="KW-1185">Reference proteome</keyword>
<dbReference type="PIRSF" id="PIRSF005243">
    <property type="entry name" value="ROO"/>
    <property type="match status" value="1"/>
</dbReference>
<dbReference type="SUPFAM" id="SSF52218">
    <property type="entry name" value="Flavoproteins"/>
    <property type="match status" value="1"/>
</dbReference>
<dbReference type="OrthoDB" id="9807946at2"/>
<dbReference type="Pfam" id="PF00258">
    <property type="entry name" value="Flavodoxin_1"/>
    <property type="match status" value="1"/>
</dbReference>
<proteinExistence type="inferred from homology"/>
<sequence length="406" mass="46456">MNPVELKNQIYWVGVVDWAIRDFHGYETPRGTSYNNYLIIDDEPTLLDAVHHDFVHTSIENISRIIDPRKIKHIVINHIENDHATGLEKLLEILPDVNLYMTEKGKKGLSRFIDLSKYKVNTVKSGDTLKIGKRTLHFIETPMMHWPDSMFTYIKEDKVLISQDAFGQHIATVERFDDELVQNRSMEELEDAVIDYYANILMPYGNVIKSKIDEIKKLGIEIDMIAPDHGVIWRTHIDRVLSLYSEMVDAKAKLGTVIVYDTMWHSTEQMVMPIARGLEDEGIPVKIIKLRATPKSVAVKEAWKTRGLIVGSPTLNNGVFPSVAEFLTYLKGLRPKKRLFAAFGSYGWSGEAVKDMYETAKAMKLEVFEPGIRVLYKPSEEDLAKCYEFGIAFGKALKEYHAKMEV</sequence>
<name>A0A0U9HM80_9BACT</name>
<dbReference type="InterPro" id="IPR008254">
    <property type="entry name" value="Flavodoxin/NO_synth"/>
</dbReference>
<dbReference type="InterPro" id="IPR045761">
    <property type="entry name" value="ODP_dom"/>
</dbReference>
<comment type="caution">
    <text evidence="3">The sequence shown here is derived from an EMBL/GenBank/DDBJ whole genome shotgun (WGS) entry which is preliminary data.</text>
</comment>
<dbReference type="PROSITE" id="PS50902">
    <property type="entry name" value="FLAVODOXIN_LIKE"/>
    <property type="match status" value="1"/>
</dbReference>
<protein>
    <submittedName>
        <fullName evidence="3">Flavorubredoxin</fullName>
    </submittedName>
</protein>